<feature type="domain" description="CST complex subunit Stn1 N-terminal" evidence="5">
    <location>
        <begin position="18"/>
        <end position="65"/>
    </location>
</feature>
<dbReference type="InterPro" id="IPR018856">
    <property type="entry name" value="Stn1_N"/>
</dbReference>
<gene>
    <name evidence="6" type="ORF">BHQ10_003700</name>
</gene>
<feature type="region of interest" description="Disordered" evidence="4">
    <location>
        <begin position="181"/>
        <end position="206"/>
    </location>
</feature>
<proteinExistence type="predicted"/>
<dbReference type="GO" id="GO:0000781">
    <property type="term" value="C:chromosome, telomeric region"/>
    <property type="evidence" value="ECO:0007669"/>
    <property type="project" value="UniProtKB-SubCell"/>
</dbReference>
<accession>A0A364KVV7</accession>
<evidence type="ECO:0000256" key="2">
    <source>
        <dbReference type="ARBA" id="ARBA00022454"/>
    </source>
</evidence>
<organism evidence="6 7">
    <name type="scientific">Talaromyces amestolkiae</name>
    <dbReference type="NCBI Taxonomy" id="1196081"/>
    <lineage>
        <taxon>Eukaryota</taxon>
        <taxon>Fungi</taxon>
        <taxon>Dikarya</taxon>
        <taxon>Ascomycota</taxon>
        <taxon>Pezizomycotina</taxon>
        <taxon>Eurotiomycetes</taxon>
        <taxon>Eurotiomycetidae</taxon>
        <taxon>Eurotiales</taxon>
        <taxon>Trichocomaceae</taxon>
        <taxon>Talaromyces</taxon>
        <taxon>Talaromyces sect. Talaromyces</taxon>
    </lineage>
</organism>
<evidence type="ECO:0000256" key="3">
    <source>
        <dbReference type="ARBA" id="ARBA00022895"/>
    </source>
</evidence>
<comment type="subcellular location">
    <subcellularLocation>
        <location evidence="1">Chromosome</location>
        <location evidence="1">Telomere</location>
    </subcellularLocation>
</comment>
<dbReference type="OrthoDB" id="77828at2759"/>
<dbReference type="Proteomes" id="UP000249363">
    <property type="component" value="Unassembled WGS sequence"/>
</dbReference>
<evidence type="ECO:0000313" key="7">
    <source>
        <dbReference type="Proteomes" id="UP000249363"/>
    </source>
</evidence>
<dbReference type="Pfam" id="PF10451">
    <property type="entry name" value="Stn1"/>
    <property type="match status" value="1"/>
</dbReference>
<dbReference type="SUPFAM" id="SSF50249">
    <property type="entry name" value="Nucleic acid-binding proteins"/>
    <property type="match status" value="1"/>
</dbReference>
<dbReference type="EMBL" id="MIKG01000006">
    <property type="protein sequence ID" value="RAO67688.1"/>
    <property type="molecule type" value="Genomic_DNA"/>
</dbReference>
<evidence type="ECO:0000256" key="4">
    <source>
        <dbReference type="SAM" id="MobiDB-lite"/>
    </source>
</evidence>
<keyword evidence="7" id="KW-1185">Reference proteome</keyword>
<keyword evidence="2" id="KW-0158">Chromosome</keyword>
<sequence>MSIVDIHRLQTRRGFEGQNIYFHKNHPIQFVCLAGYIVTRDEYERRTVLTIDDSSGSIIEVVCLKAPITDTTETSTPTTTAATTTAAEMINVTSTTRAPIDISILRIGTCVKFKGTLSPKFKTHTPTMTVILERFWHLTDTNSEVRFWNERSRFMIDVLSQPWYLSADDVEELRKQAQSQERKVIKDRQRKQERQKREQEREERYQRRVMRRWEAEQKVREAEEERVRLDNKRLEKWLALKREPKE</sequence>
<protein>
    <recommendedName>
        <fullName evidence="5">CST complex subunit Stn1 N-terminal domain-containing protein</fullName>
    </recommendedName>
</protein>
<dbReference type="Gene3D" id="2.40.50.140">
    <property type="entry name" value="Nucleic acid-binding proteins"/>
    <property type="match status" value="1"/>
</dbReference>
<dbReference type="GeneID" id="63792916"/>
<comment type="caution">
    <text evidence="6">The sequence shown here is derived from an EMBL/GenBank/DDBJ whole genome shotgun (WGS) entry which is preliminary data.</text>
</comment>
<keyword evidence="3" id="KW-0779">Telomere</keyword>
<dbReference type="RefSeq" id="XP_040732204.1">
    <property type="nucleotide sequence ID" value="XM_040875986.1"/>
</dbReference>
<evidence type="ECO:0000259" key="5">
    <source>
        <dbReference type="Pfam" id="PF10451"/>
    </source>
</evidence>
<dbReference type="AlphaFoldDB" id="A0A364KVV7"/>
<name>A0A364KVV7_TALAM</name>
<dbReference type="InterPro" id="IPR012340">
    <property type="entry name" value="NA-bd_OB-fold"/>
</dbReference>
<evidence type="ECO:0000313" key="6">
    <source>
        <dbReference type="EMBL" id="RAO67688.1"/>
    </source>
</evidence>
<reference evidence="6 7" key="1">
    <citation type="journal article" date="2017" name="Biotechnol. Biofuels">
        <title>Differential beta-glucosidase expression as a function of carbon source availability in Talaromyces amestolkiae: a genomic and proteomic approach.</title>
        <authorList>
            <person name="de Eugenio L.I."/>
            <person name="Mendez-Liter J.A."/>
            <person name="Nieto-Dominguez M."/>
            <person name="Alonso L."/>
            <person name="Gil-Munoz J."/>
            <person name="Barriuso J."/>
            <person name="Prieto A."/>
            <person name="Martinez M.J."/>
        </authorList>
    </citation>
    <scope>NUCLEOTIDE SEQUENCE [LARGE SCALE GENOMIC DNA]</scope>
    <source>
        <strain evidence="6 7">CIB</strain>
    </source>
</reference>
<evidence type="ECO:0000256" key="1">
    <source>
        <dbReference type="ARBA" id="ARBA00004574"/>
    </source>
</evidence>